<accession>S0NG89</accession>
<dbReference type="EMBL" id="AHYT01000002">
    <property type="protein sequence ID" value="EOT29900.1"/>
    <property type="molecule type" value="Genomic_DNA"/>
</dbReference>
<sequence length="40" mass="4384">MTYSNTTTTRLKGQHLTAIERGKLPLGIAKEYPIGKLPKG</sequence>
<name>S0NG89_9ENTE</name>
<comment type="caution">
    <text evidence="1">The sequence shown here is derived from an EMBL/GenBank/DDBJ whole genome shotgun (WGS) entry which is preliminary data.</text>
</comment>
<evidence type="ECO:0000313" key="1">
    <source>
        <dbReference type="EMBL" id="EOT29900.1"/>
    </source>
</evidence>
<proteinExistence type="predicted"/>
<reference evidence="1 2" key="1">
    <citation type="submission" date="2013-03" db="EMBL/GenBank/DDBJ databases">
        <title>The Genome Sequence of Enterococcus saccharolyticus ATCC_43076 (Illumina only assembly).</title>
        <authorList>
            <consortium name="The Broad Institute Genomics Platform"/>
            <consortium name="The Broad Institute Genome Sequencing Center for Infectious Disease"/>
            <person name="Earl A."/>
            <person name="Russ C."/>
            <person name="Gilmore M."/>
            <person name="Surin D."/>
            <person name="Walker B."/>
            <person name="Young S."/>
            <person name="Zeng Q."/>
            <person name="Gargeya S."/>
            <person name="Fitzgerald M."/>
            <person name="Haas B."/>
            <person name="Abouelleil A."/>
            <person name="Allen A.W."/>
            <person name="Alvarado L."/>
            <person name="Arachchi H.M."/>
            <person name="Berlin A.M."/>
            <person name="Chapman S.B."/>
            <person name="Gainer-Dewar J."/>
            <person name="Goldberg J."/>
            <person name="Griggs A."/>
            <person name="Gujja S."/>
            <person name="Hansen M."/>
            <person name="Howarth C."/>
            <person name="Imamovic A."/>
            <person name="Ireland A."/>
            <person name="Larimer J."/>
            <person name="McCowan C."/>
            <person name="Murphy C."/>
            <person name="Pearson M."/>
            <person name="Poon T.W."/>
            <person name="Priest M."/>
            <person name="Roberts A."/>
            <person name="Saif S."/>
            <person name="Shea T."/>
            <person name="Sisk P."/>
            <person name="Sykes S."/>
            <person name="Wortman J."/>
            <person name="Nusbaum C."/>
            <person name="Birren B."/>
        </authorList>
    </citation>
    <scope>NUCLEOTIDE SEQUENCE [LARGE SCALE GENOMIC DNA]</scope>
    <source>
        <strain evidence="1 2">ATCC 43076</strain>
    </source>
</reference>
<evidence type="ECO:0000313" key="2">
    <source>
        <dbReference type="Proteomes" id="UP000014136"/>
    </source>
</evidence>
<protein>
    <submittedName>
        <fullName evidence="1">Uncharacterized protein</fullName>
    </submittedName>
</protein>
<dbReference type="HOGENOM" id="CLU_3289331_0_0_9"/>
<gene>
    <name evidence="1" type="ORF">OMQ_00591</name>
</gene>
<organism evidence="1 2">
    <name type="scientific">Enterococcus saccharolyticus subsp. saccharolyticus ATCC 43076</name>
    <dbReference type="NCBI Taxonomy" id="1139996"/>
    <lineage>
        <taxon>Bacteria</taxon>
        <taxon>Bacillati</taxon>
        <taxon>Bacillota</taxon>
        <taxon>Bacilli</taxon>
        <taxon>Lactobacillales</taxon>
        <taxon>Enterococcaceae</taxon>
        <taxon>Enterococcus</taxon>
    </lineage>
</organism>
<keyword evidence="2" id="KW-1185">Reference proteome</keyword>
<dbReference type="AlphaFoldDB" id="S0NG89"/>
<dbReference type="Proteomes" id="UP000014136">
    <property type="component" value="Unassembled WGS sequence"/>
</dbReference>
<dbReference type="PATRIC" id="fig|1139996.3.peg.584"/>